<dbReference type="RefSeq" id="WP_112141194.1">
    <property type="nucleotide sequence ID" value="NZ_CP016181.1"/>
</dbReference>
<dbReference type="OrthoDB" id="470139at2"/>
<dbReference type="InterPro" id="IPR009492">
    <property type="entry name" value="TniQ"/>
</dbReference>
<dbReference type="Pfam" id="PF06527">
    <property type="entry name" value="TniQ"/>
    <property type="match status" value="1"/>
</dbReference>
<dbReference type="EMBL" id="CP016181">
    <property type="protein sequence ID" value="AWY02134.1"/>
    <property type="molecule type" value="Genomic_DNA"/>
</dbReference>
<evidence type="ECO:0000313" key="3">
    <source>
        <dbReference type="EMBL" id="AWY02134.1"/>
    </source>
</evidence>
<reference evidence="3 4" key="1">
    <citation type="submission" date="2016-06" db="EMBL/GenBank/DDBJ databases">
        <title>The sequenced genome of the ice-adhering bacterium Marinomonas primoryensis, from Antarctica.</title>
        <authorList>
            <person name="Graham L."/>
            <person name="Vance T.D.R."/>
            <person name="Davies P.L."/>
        </authorList>
    </citation>
    <scope>NUCLEOTIDE SEQUENCE [LARGE SCALE GENOMIC DNA]</scope>
    <source>
        <strain evidence="3 4">AceL</strain>
    </source>
</reference>
<evidence type="ECO:0000259" key="2">
    <source>
        <dbReference type="Pfam" id="PF15978"/>
    </source>
</evidence>
<sequence>MINFPVPYETEAIYSVIARAGVYQALTSPKQLLDEVFQDRKVVATMDLPCNLSKIQVHLERTGQYDLEKLIYRHTIFPLYAVFVPENVREKAIDLMAFSSGGVVHLMLGVAASVIKYNDQFKYCPQCMQSQLAECGEVYWKREWYLPGMPFCIHHGALEELDHSIKEHRHTFQSASSLVRPNAFQITPQSQSDSYVEVCRWLTKSALELLVLPPMSSPSYEQWTIFYKKIALDNGCNKGSFCCHGSILEYFSAGVPLTLLQQLGLFEGLEKETGWLRAIFRKHRKSFSYLQHMLIWSVFLPKLSVSEVLNQVSAISADNIPKKNRKKSHIHIINELPERRASWDRLACEFGVKLARKCKEGGALYAWLYRHDSDWLLSTNLCYKKQDSSPRLEKINWRARDVDQTKALFRILYKSELNSPDQRMSSNWFLKKIGRESSNQFNREKLPLTWMFLSAYSESVSEHQLRRVSKYCYECSKKNQDIQLWRLLRGTGLSEVRITSETRTVLLLLGYIDS</sequence>
<feature type="domain" description="Transposon Tn7 transposition protein TnsD C-terminal" evidence="2">
    <location>
        <begin position="318"/>
        <end position="452"/>
    </location>
</feature>
<dbReference type="InterPro" id="IPR032750">
    <property type="entry name" value="TnsD_C"/>
</dbReference>
<evidence type="ECO:0000313" key="4">
    <source>
        <dbReference type="Proteomes" id="UP000249898"/>
    </source>
</evidence>
<organism evidence="3 4">
    <name type="scientific">Marinomonas primoryensis</name>
    <dbReference type="NCBI Taxonomy" id="178399"/>
    <lineage>
        <taxon>Bacteria</taxon>
        <taxon>Pseudomonadati</taxon>
        <taxon>Pseudomonadota</taxon>
        <taxon>Gammaproteobacteria</taxon>
        <taxon>Oceanospirillales</taxon>
        <taxon>Oceanospirillaceae</taxon>
        <taxon>Marinomonas</taxon>
    </lineage>
</organism>
<dbReference type="AlphaFoldDB" id="A0A2Z4PYJ2"/>
<name>A0A2Z4PYJ2_9GAMM</name>
<dbReference type="Proteomes" id="UP000249898">
    <property type="component" value="Chromosome"/>
</dbReference>
<accession>A0A2Z4PYJ2</accession>
<proteinExistence type="predicted"/>
<evidence type="ECO:0000259" key="1">
    <source>
        <dbReference type="Pfam" id="PF06527"/>
    </source>
</evidence>
<feature type="domain" description="TniQ" evidence="1">
    <location>
        <begin position="4"/>
        <end position="157"/>
    </location>
</feature>
<dbReference type="Pfam" id="PF15978">
    <property type="entry name" value="TnsD"/>
    <property type="match status" value="1"/>
</dbReference>
<protein>
    <submittedName>
        <fullName evidence="3">Uncharacterized protein</fullName>
    </submittedName>
</protein>
<gene>
    <name evidence="3" type="ORF">A8139_20975</name>
</gene>